<reference evidence="2 3" key="1">
    <citation type="submission" date="2016-04" db="EMBL/GenBank/DDBJ databases">
        <title>Complete genome sequence of Dokdonella koreensis DS-123T.</title>
        <authorList>
            <person name="Kim J.F."/>
            <person name="Lee H."/>
            <person name="Kwak M.-J."/>
        </authorList>
    </citation>
    <scope>NUCLEOTIDE SEQUENCE [LARGE SCALE GENOMIC DNA]</scope>
    <source>
        <strain evidence="2 3">DS-123</strain>
    </source>
</reference>
<sequence>MCGARSGTREVHPHARASAGRNADGCSIGIDWCTRSACARAQISQAIQEPREGR</sequence>
<dbReference type="STRING" id="1300342.I596_2966"/>
<accession>A0A160DWF7</accession>
<dbReference type="EMBL" id="CP015249">
    <property type="protein sequence ID" value="ANB18959.1"/>
    <property type="molecule type" value="Genomic_DNA"/>
</dbReference>
<keyword evidence="3" id="KW-1185">Reference proteome</keyword>
<name>A0A160DWF7_9GAMM</name>
<dbReference type="Proteomes" id="UP000076830">
    <property type="component" value="Chromosome"/>
</dbReference>
<evidence type="ECO:0000313" key="3">
    <source>
        <dbReference type="Proteomes" id="UP000076830"/>
    </source>
</evidence>
<organism evidence="2 3">
    <name type="scientific">Dokdonella koreensis DS-123</name>
    <dbReference type="NCBI Taxonomy" id="1300342"/>
    <lineage>
        <taxon>Bacteria</taxon>
        <taxon>Pseudomonadati</taxon>
        <taxon>Pseudomonadota</taxon>
        <taxon>Gammaproteobacteria</taxon>
        <taxon>Lysobacterales</taxon>
        <taxon>Rhodanobacteraceae</taxon>
        <taxon>Dokdonella</taxon>
    </lineage>
</organism>
<evidence type="ECO:0000256" key="1">
    <source>
        <dbReference type="SAM" id="MobiDB-lite"/>
    </source>
</evidence>
<feature type="region of interest" description="Disordered" evidence="1">
    <location>
        <begin position="1"/>
        <end position="25"/>
    </location>
</feature>
<dbReference type="KEGG" id="dko:I596_2966"/>
<dbReference type="AlphaFoldDB" id="A0A160DWF7"/>
<proteinExistence type="predicted"/>
<evidence type="ECO:0000313" key="2">
    <source>
        <dbReference type="EMBL" id="ANB18959.1"/>
    </source>
</evidence>
<protein>
    <submittedName>
        <fullName evidence="2">Uncharacterized protein</fullName>
    </submittedName>
</protein>
<gene>
    <name evidence="2" type="ORF">I596_2966</name>
</gene>